<dbReference type="Proteomes" id="UP000769157">
    <property type="component" value="Unassembled WGS sequence"/>
</dbReference>
<dbReference type="GeneID" id="70239124"/>
<evidence type="ECO:0000313" key="1">
    <source>
        <dbReference type="EMBL" id="KAH3660574.1"/>
    </source>
</evidence>
<organism evidence="1 2">
    <name type="scientific">Ogataea philodendri</name>
    <dbReference type="NCBI Taxonomy" id="1378263"/>
    <lineage>
        <taxon>Eukaryota</taxon>
        <taxon>Fungi</taxon>
        <taxon>Dikarya</taxon>
        <taxon>Ascomycota</taxon>
        <taxon>Saccharomycotina</taxon>
        <taxon>Pichiomycetes</taxon>
        <taxon>Pichiales</taxon>
        <taxon>Pichiaceae</taxon>
        <taxon>Ogataea</taxon>
    </lineage>
</organism>
<proteinExistence type="predicted"/>
<keyword evidence="2" id="KW-1185">Reference proteome</keyword>
<evidence type="ECO:0000313" key="2">
    <source>
        <dbReference type="Proteomes" id="UP000769157"/>
    </source>
</evidence>
<dbReference type="RefSeq" id="XP_046058277.1">
    <property type="nucleotide sequence ID" value="XM_046208525.1"/>
</dbReference>
<gene>
    <name evidence="1" type="ORF">OGAPHI_007160</name>
</gene>
<reference evidence="1" key="1">
    <citation type="journal article" date="2021" name="Open Biol.">
        <title>Shared evolutionary footprints suggest mitochondrial oxidative damage underlies multiple complex I losses in fungi.</title>
        <authorList>
            <person name="Schikora-Tamarit M.A."/>
            <person name="Marcet-Houben M."/>
            <person name="Nosek J."/>
            <person name="Gabaldon T."/>
        </authorList>
    </citation>
    <scope>NUCLEOTIDE SEQUENCE</scope>
    <source>
        <strain evidence="1">CBS6075</strain>
    </source>
</reference>
<reference evidence="1" key="2">
    <citation type="submission" date="2021-01" db="EMBL/GenBank/DDBJ databases">
        <authorList>
            <person name="Schikora-Tamarit M.A."/>
        </authorList>
    </citation>
    <scope>NUCLEOTIDE SEQUENCE</scope>
    <source>
        <strain evidence="1">CBS6075</strain>
    </source>
</reference>
<comment type="caution">
    <text evidence="1">The sequence shown here is derived from an EMBL/GenBank/DDBJ whole genome shotgun (WGS) entry which is preliminary data.</text>
</comment>
<protein>
    <submittedName>
        <fullName evidence="1">Uncharacterized protein</fullName>
    </submittedName>
</protein>
<name>A0A9P8SZX7_9ASCO</name>
<dbReference type="AlphaFoldDB" id="A0A9P8SZX7"/>
<dbReference type="EMBL" id="JAEUBE010000504">
    <property type="protein sequence ID" value="KAH3660574.1"/>
    <property type="molecule type" value="Genomic_DNA"/>
</dbReference>
<sequence length="84" mass="9094">MEAAQRPVMILYLLLESDSTNFSVGDKRAHLLCSSRTLRCWNSDEYISLSNLVDANSAFTAVVNAGGMMAVAVLIDHGNLNSFG</sequence>
<accession>A0A9P8SZX7</accession>